<keyword evidence="4 7" id="KW-0812">Transmembrane</keyword>
<keyword evidence="5 7" id="KW-1133">Transmembrane helix</keyword>
<evidence type="ECO:0000256" key="6">
    <source>
        <dbReference type="ARBA" id="ARBA00023136"/>
    </source>
</evidence>
<reference evidence="8" key="1">
    <citation type="submission" date="2020-02" db="EMBL/GenBank/DDBJ databases">
        <authorList>
            <person name="Meier V. D."/>
        </authorList>
    </citation>
    <scope>NUCLEOTIDE SEQUENCE</scope>
    <source>
        <strain evidence="8">AVDCRST_MAG89</strain>
    </source>
</reference>
<feature type="transmembrane region" description="Helical" evidence="7">
    <location>
        <begin position="126"/>
        <end position="143"/>
    </location>
</feature>
<dbReference type="EMBL" id="CADCTV010000772">
    <property type="protein sequence ID" value="CAA9360127.1"/>
    <property type="molecule type" value="Genomic_DNA"/>
</dbReference>
<name>A0A6J4MK38_9BACT</name>
<evidence type="ECO:0000256" key="4">
    <source>
        <dbReference type="ARBA" id="ARBA00022692"/>
    </source>
</evidence>
<dbReference type="Pfam" id="PF07681">
    <property type="entry name" value="DoxX"/>
    <property type="match status" value="1"/>
</dbReference>
<evidence type="ECO:0008006" key="9">
    <source>
        <dbReference type="Google" id="ProtNLM"/>
    </source>
</evidence>
<dbReference type="PANTHER" id="PTHR33452:SF4">
    <property type="entry name" value="BLL4328 PROTEIN"/>
    <property type="match status" value="1"/>
</dbReference>
<protein>
    <recommendedName>
        <fullName evidence="9">DoxX family protein</fullName>
    </recommendedName>
</protein>
<dbReference type="GO" id="GO:0005886">
    <property type="term" value="C:plasma membrane"/>
    <property type="evidence" value="ECO:0007669"/>
    <property type="project" value="UniProtKB-SubCell"/>
</dbReference>
<feature type="transmembrane region" description="Helical" evidence="7">
    <location>
        <begin position="69"/>
        <end position="89"/>
    </location>
</feature>
<accession>A0A6J4MK38</accession>
<gene>
    <name evidence="8" type="ORF">AVDCRST_MAG89-3685</name>
</gene>
<evidence type="ECO:0000256" key="1">
    <source>
        <dbReference type="ARBA" id="ARBA00004651"/>
    </source>
</evidence>
<dbReference type="InterPro" id="IPR032808">
    <property type="entry name" value="DoxX"/>
</dbReference>
<dbReference type="AlphaFoldDB" id="A0A6J4MK38"/>
<keyword evidence="6 7" id="KW-0472">Membrane</keyword>
<dbReference type="PANTHER" id="PTHR33452">
    <property type="entry name" value="OXIDOREDUCTASE CATD-RELATED"/>
    <property type="match status" value="1"/>
</dbReference>
<proteinExistence type="inferred from homology"/>
<evidence type="ECO:0000256" key="3">
    <source>
        <dbReference type="ARBA" id="ARBA00022475"/>
    </source>
</evidence>
<evidence type="ECO:0000256" key="7">
    <source>
        <dbReference type="SAM" id="Phobius"/>
    </source>
</evidence>
<keyword evidence="3" id="KW-1003">Cell membrane</keyword>
<comment type="subcellular location">
    <subcellularLocation>
        <location evidence="1">Cell membrane</location>
        <topology evidence="1">Multi-pass membrane protein</topology>
    </subcellularLocation>
</comment>
<organism evidence="8">
    <name type="scientific">uncultured Gemmatimonadota bacterium</name>
    <dbReference type="NCBI Taxonomy" id="203437"/>
    <lineage>
        <taxon>Bacteria</taxon>
        <taxon>Pseudomonadati</taxon>
        <taxon>Gemmatimonadota</taxon>
        <taxon>environmental samples</taxon>
    </lineage>
</organism>
<dbReference type="InterPro" id="IPR051907">
    <property type="entry name" value="DoxX-like_oxidoreductase"/>
</dbReference>
<comment type="similarity">
    <text evidence="2">Belongs to the DoxX family.</text>
</comment>
<sequence length="163" mass="18348">MSIPADRDDDRGQRERWTGERQFFMHRFEEATLALLRVMSGLMLMQHGAQKLFGELGGWRGEPGATAPLLSQSGVAGLLEIFVAPLLVVGLFTRPVAFLFSGMLAVAYFQVHAPDGFWPIVNRGELAALYCFLFFYISARGGGKYSVDAWRGRRHNVRNLRRI</sequence>
<evidence type="ECO:0000256" key="2">
    <source>
        <dbReference type="ARBA" id="ARBA00006679"/>
    </source>
</evidence>
<evidence type="ECO:0000313" key="8">
    <source>
        <dbReference type="EMBL" id="CAA9360127.1"/>
    </source>
</evidence>
<feature type="transmembrane region" description="Helical" evidence="7">
    <location>
        <begin position="96"/>
        <end position="114"/>
    </location>
</feature>
<evidence type="ECO:0000256" key="5">
    <source>
        <dbReference type="ARBA" id="ARBA00022989"/>
    </source>
</evidence>